<dbReference type="EMBL" id="CYRY02043774">
    <property type="protein sequence ID" value="VCX38397.1"/>
    <property type="molecule type" value="Genomic_DNA"/>
</dbReference>
<evidence type="ECO:0000313" key="1">
    <source>
        <dbReference type="EMBL" id="VCX38397.1"/>
    </source>
</evidence>
<gene>
    <name evidence="1" type="ORF">BN2614_LOCUS3</name>
</gene>
<dbReference type="Proteomes" id="UP000269945">
    <property type="component" value="Unassembled WGS sequence"/>
</dbReference>
<accession>A0A9X9Q7V4</accession>
<reference evidence="1 2" key="1">
    <citation type="submission" date="2018-10" db="EMBL/GenBank/DDBJ databases">
        <authorList>
            <person name="Ekblom R."/>
            <person name="Jareborg N."/>
        </authorList>
    </citation>
    <scope>NUCLEOTIDE SEQUENCE [LARGE SCALE GENOMIC DNA]</scope>
    <source>
        <tissue evidence="1">Muscle</tissue>
    </source>
</reference>
<keyword evidence="2" id="KW-1185">Reference proteome</keyword>
<name>A0A9X9Q7V4_GULGU</name>
<evidence type="ECO:0000313" key="2">
    <source>
        <dbReference type="Proteomes" id="UP000269945"/>
    </source>
</evidence>
<proteinExistence type="predicted"/>
<protein>
    <submittedName>
        <fullName evidence="1">Uncharacterized protein</fullName>
    </submittedName>
</protein>
<dbReference type="AlphaFoldDB" id="A0A9X9Q7V4"/>
<comment type="caution">
    <text evidence="1">The sequence shown here is derived from an EMBL/GenBank/DDBJ whole genome shotgun (WGS) entry which is preliminary data.</text>
</comment>
<sequence>MATREGKQSEVWKRDSRHLSKEADIDLKQKFWWDALTYVNSWLVSGVAFLEGDQKPRTLKIMGHLRRFSED</sequence>
<organism evidence="1 2">
    <name type="scientific">Gulo gulo</name>
    <name type="common">Wolverine</name>
    <name type="synonym">Gluton</name>
    <dbReference type="NCBI Taxonomy" id="48420"/>
    <lineage>
        <taxon>Eukaryota</taxon>
        <taxon>Metazoa</taxon>
        <taxon>Chordata</taxon>
        <taxon>Craniata</taxon>
        <taxon>Vertebrata</taxon>
        <taxon>Euteleostomi</taxon>
        <taxon>Mammalia</taxon>
        <taxon>Eutheria</taxon>
        <taxon>Laurasiatheria</taxon>
        <taxon>Carnivora</taxon>
        <taxon>Caniformia</taxon>
        <taxon>Musteloidea</taxon>
        <taxon>Mustelidae</taxon>
        <taxon>Guloninae</taxon>
        <taxon>Gulo</taxon>
    </lineage>
</organism>